<dbReference type="Proteomes" id="UP000575898">
    <property type="component" value="Unassembled WGS sequence"/>
</dbReference>
<dbReference type="RefSeq" id="WP_184036712.1">
    <property type="nucleotide sequence ID" value="NZ_JACHHY010000006.1"/>
</dbReference>
<proteinExistence type="predicted"/>
<keyword evidence="2" id="KW-1185">Reference proteome</keyword>
<organism evidence="1 2">
    <name type="scientific">Chitinivorax tropicus</name>
    <dbReference type="NCBI Taxonomy" id="714531"/>
    <lineage>
        <taxon>Bacteria</taxon>
        <taxon>Pseudomonadati</taxon>
        <taxon>Pseudomonadota</taxon>
        <taxon>Betaproteobacteria</taxon>
        <taxon>Chitinivorax</taxon>
    </lineage>
</organism>
<sequence>MGKKSREKRERRLARMDGDPGFLMREMLRFHDRVAYEDDQENPFHKRLEATRALLRQYRRLDAAIALSVSELWPANSGSPIKHIYAWGVLLDLPENAQGGMPIASYVDFKAFAEKLYKTWPEFPMLEDFSPETDWGQTKVRLGRAFVPMFYGSCIERTPDFVEAFRITYAHIPEALAQMDLAVALQARIIEAMPSLGATSAEESQRALVEVPPEDFWLACRSTLLQVGADIAEWRNKASSVLETGFGTFKAPLTWSAFGDAAMQGAALPFLAVESDGTWVPMSVRSAPGVVVDHWANKELDGVSTHTHRTLARFVAERFRGTVMGPLTLFVGETACEDLPVSCVISADSGVYLICACDHASNERLSIAAKGTYAKVRRGAPIHFRLADGRGLMLSKDGTTGPSADDIRIIIVVTLAGTAFGSIAVPERPARLLPLADFITIFDCLSDLDELERYWKFVDSHRRSLSPFSTGPADLYASFKDTHGVLVEGAISPPFIGLDTHWGTSWRFKALADFWSLAPSVFPDGSAGWRLTNGTEGVVDLQSRHHKAMAYSTSVGTCTVQTLLEISEDLRVNDARMVDMFAQLLADCTYRCRELMSDIPLFRQQHILFICRSDPSKPISDDEAPLPIEEFEQAVYAAKEDPVRKGLFQLQVNTRAVLAGLNAAKDGSFEVRCLLETLERSHAACGLELPNDFAKRLCNKASEPARYHLRVAARYVDVPDYVEPVIPSPTDYKLARKHLATEIMELGLEPGRYELSDAKARIDPASTRLRLYIENRLASLDRHQLIRAFIEQHDALLVTERMKIQRARQSLAHAVDYDRLDAVEEARKEFGSTARHYRYLLEKTVSSPTTDNVEVTDEVLRELVGLVDWFMVLTGASDVLHNGIDVGGVVIDDSYIPEVFYSTGSDDRETDFSREYAKSRLGLGANSEDAVEGVSEDLLSSEKLKSAFVADLGFELQSLVTALAVLSQAQRYGFGDELALSYAAAPSRVAQGLADNIEGLDLVQAERIVAFLTLSEKGVRRLSGKDVDEADVPYWEHSKRIHRYAIRPLIVDGTDLRWGAEAASRSMYNWMSAVRDGYLPADFGWPHVEAVIREVKASIESRLELRTEEIFRRYTSFVKQGIDFFRKFRREGFEDVGDFDVFAYWPDANLLVTVECKYNQPAYTVKDGRRLRDRIFGKVEDDNAGQFSRILRRRKFLEKNCARMLELLKWPKLEAEPLRHIELYVSRDVYYWMVHPPYPVPTKFVRVDTLDTWIKTELSASCSHV</sequence>
<comment type="caution">
    <text evidence="1">The sequence shown here is derived from an EMBL/GenBank/DDBJ whole genome shotgun (WGS) entry which is preliminary data.</text>
</comment>
<dbReference type="EMBL" id="JACHHY010000006">
    <property type="protein sequence ID" value="MBB5018044.1"/>
    <property type="molecule type" value="Genomic_DNA"/>
</dbReference>
<dbReference type="AlphaFoldDB" id="A0A840MFL1"/>
<evidence type="ECO:0000313" key="2">
    <source>
        <dbReference type="Proteomes" id="UP000575898"/>
    </source>
</evidence>
<accession>A0A840MFL1</accession>
<name>A0A840MFL1_9PROT</name>
<protein>
    <submittedName>
        <fullName evidence="1">Uncharacterized protein</fullName>
    </submittedName>
</protein>
<evidence type="ECO:0000313" key="1">
    <source>
        <dbReference type="EMBL" id="MBB5018044.1"/>
    </source>
</evidence>
<gene>
    <name evidence="1" type="ORF">HNQ59_001329</name>
</gene>
<reference evidence="1 2" key="1">
    <citation type="submission" date="2020-08" db="EMBL/GenBank/DDBJ databases">
        <title>Genomic Encyclopedia of Type Strains, Phase IV (KMG-IV): sequencing the most valuable type-strain genomes for metagenomic binning, comparative biology and taxonomic classification.</title>
        <authorList>
            <person name="Goeker M."/>
        </authorList>
    </citation>
    <scope>NUCLEOTIDE SEQUENCE [LARGE SCALE GENOMIC DNA]</scope>
    <source>
        <strain evidence="1 2">DSM 27165</strain>
    </source>
</reference>